<organism evidence="1">
    <name type="scientific">mine drainage metagenome</name>
    <dbReference type="NCBI Taxonomy" id="410659"/>
    <lineage>
        <taxon>unclassified sequences</taxon>
        <taxon>metagenomes</taxon>
        <taxon>ecological metagenomes</taxon>
    </lineage>
</organism>
<dbReference type="NCBIfam" id="TIGR00082">
    <property type="entry name" value="rbfA"/>
    <property type="match status" value="1"/>
</dbReference>
<comment type="caution">
    <text evidence="1">The sequence shown here is derived from an EMBL/GenBank/DDBJ whole genome shotgun (WGS) entry which is preliminary data.</text>
</comment>
<dbReference type="AlphaFoldDB" id="T1BEA4"/>
<dbReference type="EMBL" id="AUZY01003599">
    <property type="protein sequence ID" value="EQD68157.1"/>
    <property type="molecule type" value="Genomic_DNA"/>
</dbReference>
<dbReference type="InterPro" id="IPR015946">
    <property type="entry name" value="KH_dom-like_a/b"/>
</dbReference>
<dbReference type="Gene3D" id="3.30.300.20">
    <property type="match status" value="1"/>
</dbReference>
<dbReference type="PANTHER" id="PTHR33515:SF1">
    <property type="entry name" value="RIBOSOME-BINDING FACTOR A, CHLOROPLASTIC-RELATED"/>
    <property type="match status" value="1"/>
</dbReference>
<sequence length="119" mass="13776">MKTGSQRCQRVARELQRRIGLWFAQGGGDERFRAVTLTRVELSPDLRFARFLFALEPGASETPESVELALARAQARIRREIGRGWTLRHVPEIRFAYDRELESVRRVDDLLQTIKPPQT</sequence>
<dbReference type="InterPro" id="IPR023799">
    <property type="entry name" value="RbfA_dom_sf"/>
</dbReference>
<name>T1BEA4_9ZZZZ</name>
<dbReference type="InterPro" id="IPR020053">
    <property type="entry name" value="Ribosome-bd_factorA_CS"/>
</dbReference>
<evidence type="ECO:0000313" key="1">
    <source>
        <dbReference type="EMBL" id="EQD68157.1"/>
    </source>
</evidence>
<dbReference type="PANTHER" id="PTHR33515">
    <property type="entry name" value="RIBOSOME-BINDING FACTOR A, CHLOROPLASTIC-RELATED"/>
    <property type="match status" value="1"/>
</dbReference>
<dbReference type="InterPro" id="IPR000238">
    <property type="entry name" value="RbfA"/>
</dbReference>
<dbReference type="HAMAP" id="MF_00003">
    <property type="entry name" value="RbfA"/>
    <property type="match status" value="1"/>
</dbReference>
<proteinExistence type="inferred from homology"/>
<dbReference type="SUPFAM" id="SSF89919">
    <property type="entry name" value="Ribosome-binding factor A, RbfA"/>
    <property type="match status" value="1"/>
</dbReference>
<dbReference type="GO" id="GO:0005829">
    <property type="term" value="C:cytosol"/>
    <property type="evidence" value="ECO:0007669"/>
    <property type="project" value="TreeGrafter"/>
</dbReference>
<dbReference type="Pfam" id="PF02033">
    <property type="entry name" value="RBFA"/>
    <property type="match status" value="1"/>
</dbReference>
<dbReference type="GO" id="GO:0043024">
    <property type="term" value="F:ribosomal small subunit binding"/>
    <property type="evidence" value="ECO:0007669"/>
    <property type="project" value="TreeGrafter"/>
</dbReference>
<dbReference type="PROSITE" id="PS01319">
    <property type="entry name" value="RBFA"/>
    <property type="match status" value="1"/>
</dbReference>
<gene>
    <name evidence="1" type="ORF">B1B_05668</name>
</gene>
<accession>T1BEA4</accession>
<dbReference type="GO" id="GO:0006364">
    <property type="term" value="P:rRNA processing"/>
    <property type="evidence" value="ECO:0007669"/>
    <property type="project" value="InterPro"/>
</dbReference>
<reference evidence="1" key="1">
    <citation type="submission" date="2013-08" db="EMBL/GenBank/DDBJ databases">
        <authorList>
            <person name="Mendez C."/>
            <person name="Richter M."/>
            <person name="Ferrer M."/>
            <person name="Sanchez J."/>
        </authorList>
    </citation>
    <scope>NUCLEOTIDE SEQUENCE</scope>
</reference>
<reference evidence="1" key="2">
    <citation type="journal article" date="2014" name="ISME J.">
        <title>Microbial stratification in low pH oxic and suboxic macroscopic growths along an acid mine drainage.</title>
        <authorList>
            <person name="Mendez-Garcia C."/>
            <person name="Mesa V."/>
            <person name="Sprenger R.R."/>
            <person name="Richter M."/>
            <person name="Diez M.S."/>
            <person name="Solano J."/>
            <person name="Bargiela R."/>
            <person name="Golyshina O.V."/>
            <person name="Manteca A."/>
            <person name="Ramos J.L."/>
            <person name="Gallego J.R."/>
            <person name="Llorente I."/>
            <person name="Martins Dos Santos V.A."/>
            <person name="Jensen O.N."/>
            <person name="Pelaez A.I."/>
            <person name="Sanchez J."/>
            <person name="Ferrer M."/>
        </authorList>
    </citation>
    <scope>NUCLEOTIDE SEQUENCE</scope>
</reference>
<protein>
    <submittedName>
        <fullName evidence="1">Ribosome-binding factor A</fullName>
    </submittedName>
</protein>